<dbReference type="Gene3D" id="3.40.50.720">
    <property type="entry name" value="NAD(P)-binding Rossmann-like Domain"/>
    <property type="match status" value="1"/>
</dbReference>
<evidence type="ECO:0000259" key="2">
    <source>
        <dbReference type="Pfam" id="PF16653"/>
    </source>
</evidence>
<organism evidence="3 4">
    <name type="scientific">Candidatus Danuiimicrobium aquiferis</name>
    <dbReference type="NCBI Taxonomy" id="1801832"/>
    <lineage>
        <taxon>Bacteria</taxon>
        <taxon>Pseudomonadati</taxon>
        <taxon>Candidatus Omnitrophota</taxon>
        <taxon>Candidatus Danuiimicrobium</taxon>
    </lineage>
</organism>
<accession>A0A1G1L2E6</accession>
<evidence type="ECO:0000313" key="4">
    <source>
        <dbReference type="Proteomes" id="UP000178187"/>
    </source>
</evidence>
<sequence>MIMKFRGKVLFVGYGSVARCALPIFLKHIKIPYKNITILDFLDKRQELKPWIQKGIKFSQERITPVNVARTLSKHVSAGGLIIDLAWNINCLDMVTWCHDNQVLYVNTSVEEWDPYANIEKAAPIEKSLYYKQMQIRKATSKWISGSTTAVLDHGANPGLISHFTKQGLIDIAKKAIHDNHSSKKRKKTYEHLIRDEKFSHLAMALGVKTIHISERDTQITNKPKEVDEFVGTWSVEGLREEAIAPSEIGWGTHEKELPINTTVPDYGPKNQIFLSQMGMNTWVRSWVPYHEIVGMAIRHAEAFSISDYLTVWKGKKAVYRPTVHYAYMPCNETLTSLHELRCRNYEMQPNIRIMNDEIKKGADILGALIMGHRYYSWWTGSVLTIDESRKLVPHQNATTIQVAIGVVSAVMWMIENPGKGVRVPDDLPHEYILNIAKPYLGKFVSEASDWTPFKNYQIFFKENPNNYLDKRNVWCFQNFLFRH</sequence>
<proteinExistence type="predicted"/>
<comment type="caution">
    <text evidence="3">The sequence shown here is derived from an EMBL/GenBank/DDBJ whole genome shotgun (WGS) entry which is preliminary data.</text>
</comment>
<name>A0A1G1L2E6_9BACT</name>
<feature type="domain" description="Saccharopine dehydrogenase NADP binding" evidence="1">
    <location>
        <begin position="9"/>
        <end position="151"/>
    </location>
</feature>
<dbReference type="InterPro" id="IPR005097">
    <property type="entry name" value="Sacchrp_dh_NADP-bd"/>
</dbReference>
<dbReference type="Proteomes" id="UP000178187">
    <property type="component" value="Unassembled WGS sequence"/>
</dbReference>
<dbReference type="Pfam" id="PF03435">
    <property type="entry name" value="Sacchrp_dh_NADP"/>
    <property type="match status" value="1"/>
</dbReference>
<dbReference type="Gene3D" id="3.30.360.30">
    <property type="entry name" value="homospermidine synthase like"/>
    <property type="match status" value="1"/>
</dbReference>
<dbReference type="InterPro" id="IPR032095">
    <property type="entry name" value="Sacchrp_dh-like_C"/>
</dbReference>
<evidence type="ECO:0000313" key="3">
    <source>
        <dbReference type="EMBL" id="OGW99316.1"/>
    </source>
</evidence>
<dbReference type="AlphaFoldDB" id="A0A1G1L2E6"/>
<gene>
    <name evidence="3" type="ORF">A3G33_00615</name>
</gene>
<dbReference type="InterPro" id="IPR023181">
    <property type="entry name" value="Homospermid_syn-like_C"/>
</dbReference>
<protein>
    <submittedName>
        <fullName evidence="3">Homospermidine synthase</fullName>
    </submittedName>
</protein>
<dbReference type="EMBL" id="MHFR01000010">
    <property type="protein sequence ID" value="OGW99316.1"/>
    <property type="molecule type" value="Genomic_DNA"/>
</dbReference>
<evidence type="ECO:0000259" key="1">
    <source>
        <dbReference type="Pfam" id="PF03435"/>
    </source>
</evidence>
<reference evidence="3 4" key="1">
    <citation type="journal article" date="2016" name="Nat. Commun.">
        <title>Thousands of microbial genomes shed light on interconnected biogeochemical processes in an aquifer system.</title>
        <authorList>
            <person name="Anantharaman K."/>
            <person name="Brown C.T."/>
            <person name="Hug L.A."/>
            <person name="Sharon I."/>
            <person name="Castelle C.J."/>
            <person name="Probst A.J."/>
            <person name="Thomas B.C."/>
            <person name="Singh A."/>
            <person name="Wilkins M.J."/>
            <person name="Karaoz U."/>
            <person name="Brodie E.L."/>
            <person name="Williams K.H."/>
            <person name="Hubbard S.S."/>
            <person name="Banfield J.F."/>
        </authorList>
    </citation>
    <scope>NUCLEOTIDE SEQUENCE [LARGE SCALE GENOMIC DNA]</scope>
</reference>
<dbReference type="Pfam" id="PF16653">
    <property type="entry name" value="Sacchrp_dh_C"/>
    <property type="match status" value="1"/>
</dbReference>
<feature type="domain" description="Saccharopine dehydrogenase-like C-terminal" evidence="2">
    <location>
        <begin position="155"/>
        <end position="447"/>
    </location>
</feature>